<name>A0A7C4CEH7_9BACT</name>
<gene>
    <name evidence="3" type="ORF">ENT77_05885</name>
</gene>
<evidence type="ECO:0000259" key="2">
    <source>
        <dbReference type="Pfam" id="PF02638"/>
    </source>
</evidence>
<sequence>MRDFVPPVLLLLLFFSFGLGNHVNATGLSIWVVRDQITSPDKVRQVVDLAVEMGINRLYIQVVRRMDAYYNSSILPRAEALEKQSETFDPLEMIIELAKPHKIKISAWMNTFYAWPFTSRPKDPNHVVNKFPEWVTYDASGVSLLTYTKANGFVEGIFLDPGVPGVRDYVASIAEEIAASYDVDEIHLDFIRYPYRHFGYNPIALENFQRWLETYSSEIGKEITPTEEEFNRFRTLQVNLTVEEIYRRVKKYGKNLSAAVFGNYASDGLPNRFQDWVTWLRDGFLDYACLMVYSPYISDVVKISTSAERRVGSLSKVRIGLGVHTLKGDHGLLKRMMETILELKPDEIVLFSFADFQNQKMRDVVSSVSASRERYYVLTSEALELSESSESSIQDQIHQATED</sequence>
<accession>A0A7C4CEH7</accession>
<organism evidence="3">
    <name type="scientific">Fervidobacterium thailandense</name>
    <dbReference type="NCBI Taxonomy" id="1008305"/>
    <lineage>
        <taxon>Bacteria</taxon>
        <taxon>Thermotogati</taxon>
        <taxon>Thermotogota</taxon>
        <taxon>Thermotogae</taxon>
        <taxon>Thermotogales</taxon>
        <taxon>Fervidobacteriaceae</taxon>
        <taxon>Fervidobacterium</taxon>
    </lineage>
</organism>
<dbReference type="SUPFAM" id="SSF51445">
    <property type="entry name" value="(Trans)glycosidases"/>
    <property type="match status" value="1"/>
</dbReference>
<dbReference type="Gene3D" id="3.20.20.80">
    <property type="entry name" value="Glycosidases"/>
    <property type="match status" value="1"/>
</dbReference>
<evidence type="ECO:0000256" key="1">
    <source>
        <dbReference type="ARBA" id="ARBA00022729"/>
    </source>
</evidence>
<dbReference type="PANTHER" id="PTHR43405">
    <property type="entry name" value="GLYCOSYL HYDROLASE DIGH"/>
    <property type="match status" value="1"/>
</dbReference>
<dbReference type="InterPro" id="IPR052177">
    <property type="entry name" value="Divisome_Glycosyl_Hydrolase"/>
</dbReference>
<dbReference type="EMBL" id="DSZY01000028">
    <property type="protein sequence ID" value="HGU40710.1"/>
    <property type="molecule type" value="Genomic_DNA"/>
</dbReference>
<dbReference type="InterPro" id="IPR003790">
    <property type="entry name" value="GHL10"/>
</dbReference>
<dbReference type="PANTHER" id="PTHR43405:SF1">
    <property type="entry name" value="GLYCOSYL HYDROLASE DIGH"/>
    <property type="match status" value="1"/>
</dbReference>
<dbReference type="AlphaFoldDB" id="A0A7C4CEH7"/>
<proteinExistence type="predicted"/>
<evidence type="ECO:0000313" key="3">
    <source>
        <dbReference type="EMBL" id="HGU40710.1"/>
    </source>
</evidence>
<keyword evidence="1" id="KW-0732">Signal</keyword>
<dbReference type="InterPro" id="IPR017853">
    <property type="entry name" value="GH"/>
</dbReference>
<reference evidence="3" key="1">
    <citation type="journal article" date="2020" name="mSystems">
        <title>Genome- and Community-Level Interaction Insights into Carbon Utilization and Element Cycling Functions of Hydrothermarchaeota in Hydrothermal Sediment.</title>
        <authorList>
            <person name="Zhou Z."/>
            <person name="Liu Y."/>
            <person name="Xu W."/>
            <person name="Pan J."/>
            <person name="Luo Z.H."/>
            <person name="Li M."/>
        </authorList>
    </citation>
    <scope>NUCLEOTIDE SEQUENCE [LARGE SCALE GENOMIC DNA]</scope>
    <source>
        <strain evidence="3">SpSt-609</strain>
    </source>
</reference>
<feature type="domain" description="Glycosyl hydrolase-like 10" evidence="2">
    <location>
        <begin position="35"/>
        <end position="317"/>
    </location>
</feature>
<protein>
    <recommendedName>
        <fullName evidence="2">Glycosyl hydrolase-like 10 domain-containing protein</fullName>
    </recommendedName>
</protein>
<dbReference type="Pfam" id="PF02638">
    <property type="entry name" value="GHL10"/>
    <property type="match status" value="1"/>
</dbReference>
<comment type="caution">
    <text evidence="3">The sequence shown here is derived from an EMBL/GenBank/DDBJ whole genome shotgun (WGS) entry which is preliminary data.</text>
</comment>